<protein>
    <submittedName>
        <fullName evidence="2">Uncharacterized protein</fullName>
    </submittedName>
</protein>
<dbReference type="GeneID" id="40314604"/>
<evidence type="ECO:0000256" key="1">
    <source>
        <dbReference type="SAM" id="MobiDB-lite"/>
    </source>
</evidence>
<dbReference type="RefSeq" id="XP_029231965.1">
    <property type="nucleotide sequence ID" value="XM_029367932.1"/>
</dbReference>
<feature type="compositionally biased region" description="Pro residues" evidence="1">
    <location>
        <begin position="183"/>
        <end position="194"/>
    </location>
</feature>
<evidence type="ECO:0000313" key="2">
    <source>
        <dbReference type="EMBL" id="RNF26759.1"/>
    </source>
</evidence>
<name>A0A3R7LKZ7_9TRYP</name>
<keyword evidence="3" id="KW-1185">Reference proteome</keyword>
<evidence type="ECO:0000313" key="3">
    <source>
        <dbReference type="Proteomes" id="UP000284403"/>
    </source>
</evidence>
<dbReference type="AlphaFoldDB" id="A0A3R7LKZ7"/>
<reference evidence="2 3" key="1">
    <citation type="journal article" date="2018" name="BMC Genomics">
        <title>Genomic comparison of Trypanosoma conorhini and Trypanosoma rangeli to Trypanosoma cruzi strains of high and low virulence.</title>
        <authorList>
            <person name="Bradwell K.R."/>
            <person name="Koparde V.N."/>
            <person name="Matveyev A.V."/>
            <person name="Serrano M.G."/>
            <person name="Alves J.M."/>
            <person name="Parikh H."/>
            <person name="Huang B."/>
            <person name="Lee V."/>
            <person name="Espinosa-Alvarez O."/>
            <person name="Ortiz P.A."/>
            <person name="Costa-Martins A.G."/>
            <person name="Teixeira M.M."/>
            <person name="Buck G.A."/>
        </authorList>
    </citation>
    <scope>NUCLEOTIDE SEQUENCE [LARGE SCALE GENOMIC DNA]</scope>
    <source>
        <strain evidence="2 3">025E</strain>
    </source>
</reference>
<feature type="compositionally biased region" description="Low complexity" evidence="1">
    <location>
        <begin position="203"/>
        <end position="212"/>
    </location>
</feature>
<dbReference type="OrthoDB" id="246185at2759"/>
<accession>A0A3R7LKZ7</accession>
<organism evidence="2 3">
    <name type="scientific">Trypanosoma conorhini</name>
    <dbReference type="NCBI Taxonomy" id="83891"/>
    <lineage>
        <taxon>Eukaryota</taxon>
        <taxon>Discoba</taxon>
        <taxon>Euglenozoa</taxon>
        <taxon>Kinetoplastea</taxon>
        <taxon>Metakinetoplastina</taxon>
        <taxon>Trypanosomatida</taxon>
        <taxon>Trypanosomatidae</taxon>
        <taxon>Trypanosoma</taxon>
    </lineage>
</organism>
<sequence length="260" mass="27903">MGNCCRCCSRREDAAAVAFAEPPLTPRQRLLAVFGRHAPLWLKDVDHVIQDYNNDGERALRYYSAVLGPEPTPEEAKQLYATYLTKDDIVLRQRVHDLLLKCDPTRVVELESIMRAYEAEQAGRGEKATASGLIQQLEQRYSGRLARHGGGASSRPRGAGEALPPPLPLRSDEWSARDACSATPPPPPLSPPAPSRLSRRPGRSVVGRAAALGGEGGGDDGDGVLREFDAILARARRADAAALLPYKPPAQLTSAAAGGP</sequence>
<proteinExistence type="predicted"/>
<comment type="caution">
    <text evidence="2">The sequence shown here is derived from an EMBL/GenBank/DDBJ whole genome shotgun (WGS) entry which is preliminary data.</text>
</comment>
<dbReference type="EMBL" id="MKKU01000029">
    <property type="protein sequence ID" value="RNF26759.1"/>
    <property type="molecule type" value="Genomic_DNA"/>
</dbReference>
<gene>
    <name evidence="2" type="ORF">Tco025E_00993</name>
</gene>
<dbReference type="Proteomes" id="UP000284403">
    <property type="component" value="Unassembled WGS sequence"/>
</dbReference>
<feature type="region of interest" description="Disordered" evidence="1">
    <location>
        <begin position="144"/>
        <end position="224"/>
    </location>
</feature>